<dbReference type="EMBL" id="CP039354">
    <property type="protein sequence ID" value="QCE10628.1"/>
    <property type="molecule type" value="Genomic_DNA"/>
</dbReference>
<sequence length="71" mass="7982">MSGQVHIKLLSREDTSGEGRMFRAHVSDATCGEERGLEDHMCWTTGGSVRRALLTLRGNVQQARMRKKLKP</sequence>
<accession>A0A4D6NBD8</accession>
<protein>
    <submittedName>
        <fullName evidence="1">Uncharacterized protein</fullName>
    </submittedName>
</protein>
<keyword evidence="2" id="KW-1185">Reference proteome</keyword>
<dbReference type="Proteomes" id="UP000501690">
    <property type="component" value="Linkage Group LG10"/>
</dbReference>
<organism evidence="1 2">
    <name type="scientific">Vigna unguiculata</name>
    <name type="common">Cowpea</name>
    <dbReference type="NCBI Taxonomy" id="3917"/>
    <lineage>
        <taxon>Eukaryota</taxon>
        <taxon>Viridiplantae</taxon>
        <taxon>Streptophyta</taxon>
        <taxon>Embryophyta</taxon>
        <taxon>Tracheophyta</taxon>
        <taxon>Spermatophyta</taxon>
        <taxon>Magnoliopsida</taxon>
        <taxon>eudicotyledons</taxon>
        <taxon>Gunneridae</taxon>
        <taxon>Pentapetalae</taxon>
        <taxon>rosids</taxon>
        <taxon>fabids</taxon>
        <taxon>Fabales</taxon>
        <taxon>Fabaceae</taxon>
        <taxon>Papilionoideae</taxon>
        <taxon>50 kb inversion clade</taxon>
        <taxon>NPAAA clade</taxon>
        <taxon>indigoferoid/millettioid clade</taxon>
        <taxon>Phaseoleae</taxon>
        <taxon>Vigna</taxon>
    </lineage>
</organism>
<evidence type="ECO:0000313" key="2">
    <source>
        <dbReference type="Proteomes" id="UP000501690"/>
    </source>
</evidence>
<dbReference type="AlphaFoldDB" id="A0A4D6NBD8"/>
<proteinExistence type="predicted"/>
<evidence type="ECO:0000313" key="1">
    <source>
        <dbReference type="EMBL" id="QCE10628.1"/>
    </source>
</evidence>
<gene>
    <name evidence="1" type="ORF">DEO72_LG10g1859</name>
</gene>
<reference evidence="1 2" key="1">
    <citation type="submission" date="2019-04" db="EMBL/GenBank/DDBJ databases">
        <title>An improved genome assembly and genetic linkage map for asparagus bean, Vigna unguiculata ssp. sesquipedialis.</title>
        <authorList>
            <person name="Xia Q."/>
            <person name="Zhang R."/>
            <person name="Dong Y."/>
        </authorList>
    </citation>
    <scope>NUCLEOTIDE SEQUENCE [LARGE SCALE GENOMIC DNA]</scope>
    <source>
        <tissue evidence="1">Leaf</tissue>
    </source>
</reference>
<name>A0A4D6NBD8_VIGUN</name>